<dbReference type="AlphaFoldDB" id="N6X1X1"/>
<proteinExistence type="predicted"/>
<dbReference type="STRING" id="888050.HMPREF9004_1843"/>
<sequence length="59" mass="6920">MGNIIAEGGEPFRMPRGVERFALTFLSFLGQQTKKYPRGYMLPMFLLLQTRQSRREEPQ</sequence>
<accession>N6X1X1</accession>
<protein>
    <submittedName>
        <fullName evidence="1">Uncharacterized protein</fullName>
    </submittedName>
</protein>
<dbReference type="EMBL" id="AQHZ01000028">
    <property type="protein sequence ID" value="ENO17437.1"/>
    <property type="molecule type" value="Genomic_DNA"/>
</dbReference>
<gene>
    <name evidence="1" type="ORF">HMPREF9004_1843</name>
</gene>
<evidence type="ECO:0000313" key="1">
    <source>
        <dbReference type="EMBL" id="ENO17437.1"/>
    </source>
</evidence>
<comment type="caution">
    <text evidence="1">The sequence shown here is derived from an EMBL/GenBank/DDBJ whole genome shotgun (WGS) entry which is preliminary data.</text>
</comment>
<keyword evidence="2" id="KW-1185">Reference proteome</keyword>
<dbReference type="Proteomes" id="UP000013015">
    <property type="component" value="Unassembled WGS sequence"/>
</dbReference>
<evidence type="ECO:0000313" key="2">
    <source>
        <dbReference type="Proteomes" id="UP000013015"/>
    </source>
</evidence>
<name>N6X1X1_9ACTO</name>
<reference evidence="1 2" key="1">
    <citation type="submission" date="2013-03" db="EMBL/GenBank/DDBJ databases">
        <title>Reference genome for the Human Microbiome Project.</title>
        <authorList>
            <person name="Aqrawi P."/>
            <person name="Ayvaz T."/>
            <person name="Bess C."/>
            <person name="Blankenburg K."/>
            <person name="Coyle M."/>
            <person name="Deng J."/>
            <person name="Forbes L."/>
            <person name="Fowler G."/>
            <person name="Francisco L."/>
            <person name="Fu Q."/>
            <person name="Gibbs R."/>
            <person name="Gross S."/>
            <person name="Gubbala S."/>
            <person name="Hale W."/>
            <person name="Hemphill L."/>
            <person name="Highlander S."/>
            <person name="Hirani K."/>
            <person name="Jackson L."/>
            <person name="Jakkamsetti A."/>
            <person name="Javaid M."/>
            <person name="Jayaseelan J.C."/>
            <person name="Jiang H."/>
            <person name="Joshi V."/>
            <person name="Korchina V."/>
            <person name="Kovar C."/>
            <person name="Lara F."/>
            <person name="Lee S."/>
            <person name="Liu Y."/>
            <person name="Mata R."/>
            <person name="Mathew T."/>
            <person name="Munidasa M."/>
            <person name="Muzny D."/>
            <person name="Nazareth L."/>
            <person name="Ngo R."/>
            <person name="Nguyen L."/>
            <person name="Nguyen N."/>
            <person name="Okwuonu G."/>
            <person name="Ongeri F."/>
            <person name="Palculict T."/>
            <person name="Patil S."/>
            <person name="Petrosino J."/>
            <person name="Pham C."/>
            <person name="Pham P."/>
            <person name="Pu L.-L."/>
            <person name="Qin X."/>
            <person name="Qu J."/>
            <person name="Reid J."/>
            <person name="Ross M."/>
            <person name="Ruth R."/>
            <person name="Saada N."/>
            <person name="San Lucas F."/>
            <person name="Santibanez J."/>
            <person name="Shang Y."/>
            <person name="Simmons D."/>
            <person name="Song X.-Z."/>
            <person name="Tang L.-Y."/>
            <person name="Thornton R."/>
            <person name="Warren J."/>
            <person name="Weissenberger G."/>
            <person name="Wilczek-Boney K."/>
            <person name="Worley K."/>
            <person name="Youmans B."/>
            <person name="Zhang J."/>
            <person name="Zhang L."/>
            <person name="Zhao Z."/>
            <person name="Zhou C."/>
            <person name="Zhu D."/>
            <person name="Zhu Y."/>
        </authorList>
    </citation>
    <scope>NUCLEOTIDE SEQUENCE [LARGE SCALE GENOMIC DNA]</scope>
    <source>
        <strain evidence="1 2">F0333</strain>
    </source>
</reference>
<organism evidence="1 2">
    <name type="scientific">Schaalia cardiffensis F0333</name>
    <dbReference type="NCBI Taxonomy" id="888050"/>
    <lineage>
        <taxon>Bacteria</taxon>
        <taxon>Bacillati</taxon>
        <taxon>Actinomycetota</taxon>
        <taxon>Actinomycetes</taxon>
        <taxon>Actinomycetales</taxon>
        <taxon>Actinomycetaceae</taxon>
        <taxon>Schaalia</taxon>
    </lineage>
</organism>
<dbReference type="HOGENOM" id="CLU_2949741_0_0_11"/>